<feature type="binding site" evidence="10">
    <location>
        <position position="155"/>
    </location>
    <ligand>
        <name>Fe cation</name>
        <dbReference type="ChEBI" id="CHEBI:24875"/>
    </ligand>
</feature>
<comment type="caution">
    <text evidence="12">The sequence shown here is derived from an EMBL/GenBank/DDBJ whole genome shotgun (WGS) entry which is preliminary data.</text>
</comment>
<evidence type="ECO:0000256" key="7">
    <source>
        <dbReference type="ARBA" id="ARBA00023004"/>
    </source>
</evidence>
<keyword evidence="7 10" id="KW-0408">Iron</keyword>
<keyword evidence="4 10" id="KW-0479">Metal-binding</keyword>
<evidence type="ECO:0000256" key="10">
    <source>
        <dbReference type="PIRSR" id="PIRSR009283-1"/>
    </source>
</evidence>
<keyword evidence="8" id="KW-0585">Phenylalanine catabolism</keyword>
<dbReference type="InterPro" id="IPR041736">
    <property type="entry name" value="4OHPhenylPyrv_dOase_N"/>
</dbReference>
<dbReference type="GO" id="GO:0006572">
    <property type="term" value="P:L-tyrosine catabolic process"/>
    <property type="evidence" value="ECO:0007669"/>
    <property type="project" value="UniProtKB-KW"/>
</dbReference>
<evidence type="ECO:0000256" key="1">
    <source>
        <dbReference type="ARBA" id="ARBA00005162"/>
    </source>
</evidence>
<dbReference type="PANTHER" id="PTHR11959">
    <property type="entry name" value="4-HYDROXYPHENYLPYRUVATE DIOXYGENASE"/>
    <property type="match status" value="1"/>
</dbReference>
<keyword evidence="12" id="KW-0670">Pyruvate</keyword>
<accession>A0A8H3QVQ4</accession>
<dbReference type="InterPro" id="IPR029068">
    <property type="entry name" value="Glyas_Bleomycin-R_OHBP_Dase"/>
</dbReference>
<evidence type="ECO:0000256" key="4">
    <source>
        <dbReference type="ARBA" id="ARBA00022723"/>
    </source>
</evidence>
<feature type="domain" description="VOC" evidence="11">
    <location>
        <begin position="152"/>
        <end position="310"/>
    </location>
</feature>
<dbReference type="InterPro" id="IPR041735">
    <property type="entry name" value="4OHPhenylPyrv_dOase_C"/>
</dbReference>
<evidence type="ECO:0000313" key="12">
    <source>
        <dbReference type="EMBL" id="GES93217.1"/>
    </source>
</evidence>
<keyword evidence="6" id="KW-0828">Tyrosine catabolism</keyword>
<feature type="binding site" evidence="10">
    <location>
        <position position="321"/>
    </location>
    <ligand>
        <name>Fe cation</name>
        <dbReference type="ChEBI" id="CHEBI:24875"/>
    </ligand>
</feature>
<dbReference type="SUPFAM" id="SSF54593">
    <property type="entry name" value="Glyoxalase/Bleomycin resistance protein/Dihydroxybiphenyl dioxygenase"/>
    <property type="match status" value="1"/>
</dbReference>
<dbReference type="Pfam" id="PF00903">
    <property type="entry name" value="Glyoxalase"/>
    <property type="match status" value="1"/>
</dbReference>
<keyword evidence="12" id="KW-0223">Dioxygenase</keyword>
<dbReference type="GO" id="GO:0046872">
    <property type="term" value="F:metal ion binding"/>
    <property type="evidence" value="ECO:0007669"/>
    <property type="project" value="UniProtKB-KW"/>
</dbReference>
<feature type="binding site" evidence="10">
    <location>
        <position position="238"/>
    </location>
    <ligand>
        <name>Fe cation</name>
        <dbReference type="ChEBI" id="CHEBI:24875"/>
    </ligand>
</feature>
<dbReference type="GO" id="GO:0003868">
    <property type="term" value="F:4-hydroxyphenylpyruvate dioxygenase activity"/>
    <property type="evidence" value="ECO:0007669"/>
    <property type="project" value="InterPro"/>
</dbReference>
<evidence type="ECO:0000256" key="2">
    <source>
        <dbReference type="ARBA" id="ARBA00005877"/>
    </source>
</evidence>
<feature type="domain" description="VOC" evidence="11">
    <location>
        <begin position="18"/>
        <end position="149"/>
    </location>
</feature>
<comment type="cofactor">
    <cofactor evidence="10">
        <name>Fe cation</name>
        <dbReference type="ChEBI" id="CHEBI:24875"/>
    </cofactor>
    <text evidence="10">Binds 1 Fe cation per subunit.</text>
</comment>
<evidence type="ECO:0000256" key="6">
    <source>
        <dbReference type="ARBA" id="ARBA00022878"/>
    </source>
</evidence>
<evidence type="ECO:0000256" key="3">
    <source>
        <dbReference type="ARBA" id="ARBA00013222"/>
    </source>
</evidence>
<dbReference type="OrthoDB" id="414569at2759"/>
<evidence type="ECO:0000256" key="8">
    <source>
        <dbReference type="ARBA" id="ARBA00023232"/>
    </source>
</evidence>
<keyword evidence="5" id="KW-0677">Repeat</keyword>
<dbReference type="UniPathway" id="UPA00139">
    <property type="reaction ID" value="UER00362"/>
</dbReference>
<sequence length="353" mass="40643">MTSYTNKGPKLDLGNYEGFDHIKFWVGNAKQAASYYCTKLGFKHIGYQGLETGVRDVVSHVVRQNSITFVFQSPLNPNDKLMSDHQSLHGDGVKDVAFAVDDARGLWKNCVQRGGKSIREPWEERDENGVVIMATIGTYGDTVHTLIERKNYHDHVVGNQPDLEMVQICEMYEKVFNFHRFWSVDDKQIHTEYSSLRSIVMADYHEKIKMPVNEPAIGRKKSQIQEYVDYYGGAGVQHIALRTEDIITSITNLRARGLEFITIPDSYYNNLRERLQTSCTKILEDIEILQKLHILVDYDEEGYLLQIFTKPLQDRPTLFIEVIQRRNHQGFGAGNFKSLFEAIERDQEARGNL</sequence>
<dbReference type="Pfam" id="PF14696">
    <property type="entry name" value="Glyoxalase_5"/>
    <property type="match status" value="1"/>
</dbReference>
<comment type="pathway">
    <text evidence="1">Amino-acid degradation; L-phenylalanine degradation; acetoacetate and fumarate from L-phenylalanine: step 3/6.</text>
</comment>
<dbReference type="InterPro" id="IPR004360">
    <property type="entry name" value="Glyas_Fos-R_dOase_dom"/>
</dbReference>
<dbReference type="InterPro" id="IPR037523">
    <property type="entry name" value="VOC_core"/>
</dbReference>
<dbReference type="Gene3D" id="3.10.180.10">
    <property type="entry name" value="2,3-Dihydroxybiphenyl 1,2-Dioxygenase, domain 1"/>
    <property type="match status" value="2"/>
</dbReference>
<reference evidence="12" key="1">
    <citation type="submission" date="2019-10" db="EMBL/GenBank/DDBJ databases">
        <title>Conservation and host-specific expression of non-tandemly repeated heterogenous ribosome RNA gene in arbuscular mycorrhizal fungi.</title>
        <authorList>
            <person name="Maeda T."/>
            <person name="Kobayashi Y."/>
            <person name="Nakagawa T."/>
            <person name="Ezawa T."/>
            <person name="Yamaguchi K."/>
            <person name="Bino T."/>
            <person name="Nishimoto Y."/>
            <person name="Shigenobu S."/>
            <person name="Kawaguchi M."/>
        </authorList>
    </citation>
    <scope>NUCLEOTIDE SEQUENCE</scope>
    <source>
        <strain evidence="12">HR1</strain>
    </source>
</reference>
<evidence type="ECO:0000256" key="5">
    <source>
        <dbReference type="ARBA" id="ARBA00022737"/>
    </source>
</evidence>
<keyword evidence="12" id="KW-0560">Oxidoreductase</keyword>
<protein>
    <recommendedName>
        <fullName evidence="3 9">4-hydroxyphenylpyruvate dioxygenase</fullName>
    </recommendedName>
</protein>
<name>A0A8H3QVQ4_9GLOM</name>
<dbReference type="PROSITE" id="PS51819">
    <property type="entry name" value="VOC"/>
    <property type="match status" value="2"/>
</dbReference>
<dbReference type="NCBIfam" id="TIGR01263">
    <property type="entry name" value="4HPPD"/>
    <property type="match status" value="1"/>
</dbReference>
<gene>
    <name evidence="12" type="ORF">RCL2_001997100</name>
</gene>
<evidence type="ECO:0000256" key="9">
    <source>
        <dbReference type="PIRNR" id="PIRNR009283"/>
    </source>
</evidence>
<dbReference type="CDD" id="cd08342">
    <property type="entry name" value="HPPD_N_like"/>
    <property type="match status" value="1"/>
</dbReference>
<dbReference type="PANTHER" id="PTHR11959:SF1">
    <property type="entry name" value="4-HYDROXYPHENYLPYRUVATE DIOXYGENASE"/>
    <property type="match status" value="1"/>
</dbReference>
<dbReference type="EMBL" id="BLAL01000223">
    <property type="protein sequence ID" value="GES93217.1"/>
    <property type="molecule type" value="Genomic_DNA"/>
</dbReference>
<evidence type="ECO:0000259" key="11">
    <source>
        <dbReference type="PROSITE" id="PS51819"/>
    </source>
</evidence>
<dbReference type="CDD" id="cd07250">
    <property type="entry name" value="HPPD_C_like"/>
    <property type="match status" value="1"/>
</dbReference>
<dbReference type="InterPro" id="IPR005956">
    <property type="entry name" value="4OHPhenylPyrv_dOase"/>
</dbReference>
<dbReference type="GO" id="GO:0006559">
    <property type="term" value="P:L-phenylalanine catabolic process"/>
    <property type="evidence" value="ECO:0007669"/>
    <property type="project" value="UniProtKB-UniPathway"/>
</dbReference>
<dbReference type="Proteomes" id="UP000615446">
    <property type="component" value="Unassembled WGS sequence"/>
</dbReference>
<proteinExistence type="inferred from homology"/>
<organism evidence="12 13">
    <name type="scientific">Rhizophagus clarus</name>
    <dbReference type="NCBI Taxonomy" id="94130"/>
    <lineage>
        <taxon>Eukaryota</taxon>
        <taxon>Fungi</taxon>
        <taxon>Fungi incertae sedis</taxon>
        <taxon>Mucoromycota</taxon>
        <taxon>Glomeromycotina</taxon>
        <taxon>Glomeromycetes</taxon>
        <taxon>Glomerales</taxon>
        <taxon>Glomeraceae</taxon>
        <taxon>Rhizophagus</taxon>
    </lineage>
</organism>
<dbReference type="PIRSF" id="PIRSF009283">
    <property type="entry name" value="HPP_dOase"/>
    <property type="match status" value="1"/>
</dbReference>
<evidence type="ECO:0000313" key="13">
    <source>
        <dbReference type="Proteomes" id="UP000615446"/>
    </source>
</evidence>
<comment type="similarity">
    <text evidence="2 9">Belongs to the 4HPPD family.</text>
</comment>
<dbReference type="FunFam" id="3.10.180.10:FF:000001">
    <property type="entry name" value="4-hydroxyphenylpyruvate dioxygenase"/>
    <property type="match status" value="1"/>
</dbReference>
<dbReference type="AlphaFoldDB" id="A0A8H3QVQ4"/>